<sequence length="698" mass="76920">MSGQYAPVHNMDDEETSHRQTPDFPQAEPYRGSTETLVPEPTTPPGTQYARVPQAGNGRAHMRPTFPHQNTGGTGQYSDPWSPGYQRKGRFSLGNAQELHAADQPKRFSRSNLGPAPRHASSAPPGPPLTKWQNFKRKFQGHRIREHGHEVPGLWASLKAIVTCSWLNILFLFLPVAWYWGWRVAQPFVKEKKKSPYEDYVYLFILSFITIIPLENICEFAGEQLALYCGESIGDLIIITLHNVVEVVLAWFLLMKCELKLLQATIVGVVLLHALLVPGAAFLAGGSKIWAQNLKPRVTELNQSLLTVGVLALVIPAGFYSALPYQHPLTYAAQFANKTLVDEAKAAVNETAAHAVRLLARADAEIKHKSSVHAMEIASQVVAVSDSTRGMMLALSRGISVILFVIYIGSRIYLHNPPGGKKRSTQFEEGEPMHDASSAMTPGQTATGPYFDQKHRSTTPPQGYSSSTNLVYHEEDREKATALLEREQGDASHAAGGHGHGHHKPEVGPWPALVLLLISVGMITITAECLVVAIKPIREQVDEKKLFTDEWFGLVLLPLLSYAGDGLNAIMYFIRTSMLSQNVAPPQDHASAKSIDLAIQFALLWVPLLVLVAWMINTPLTLLFDHFEIVIIVGACFLVNSVTQDGRTNWSEGLIMVGFYVIIALAAWFYPGDADIHFLSYCKSIEELMSKSPVAASA</sequence>
<evidence type="ECO:0000256" key="5">
    <source>
        <dbReference type="ARBA" id="ARBA00023065"/>
    </source>
</evidence>
<name>A0A074S5Q6_9AGAM</name>
<evidence type="ECO:0000256" key="1">
    <source>
        <dbReference type="ARBA" id="ARBA00004127"/>
    </source>
</evidence>
<feature type="transmembrane region" description="Helical" evidence="8">
    <location>
        <begin position="394"/>
        <end position="414"/>
    </location>
</feature>
<keyword evidence="11" id="KW-1185">Reference proteome</keyword>
<evidence type="ECO:0000313" key="11">
    <source>
        <dbReference type="Proteomes" id="UP000027456"/>
    </source>
</evidence>
<evidence type="ECO:0000256" key="3">
    <source>
        <dbReference type="ARBA" id="ARBA00022692"/>
    </source>
</evidence>
<dbReference type="Proteomes" id="UP000027456">
    <property type="component" value="Unassembled WGS sequence"/>
</dbReference>
<feature type="compositionally biased region" description="Polar residues" evidence="7">
    <location>
        <begin position="458"/>
        <end position="470"/>
    </location>
</feature>
<dbReference type="EMBL" id="AZST01000080">
    <property type="protein sequence ID" value="KEP52930.1"/>
    <property type="molecule type" value="Genomic_DNA"/>
</dbReference>
<evidence type="ECO:0000259" key="9">
    <source>
        <dbReference type="Pfam" id="PF01699"/>
    </source>
</evidence>
<accession>A0A074S5Q6</accession>
<dbReference type="GO" id="GO:0000329">
    <property type="term" value="C:fungal-type vacuole membrane"/>
    <property type="evidence" value="ECO:0007669"/>
    <property type="project" value="TreeGrafter"/>
</dbReference>
<feature type="transmembrane region" description="Helical" evidence="8">
    <location>
        <begin position="595"/>
        <end position="616"/>
    </location>
</feature>
<keyword evidence="4 8" id="KW-1133">Transmembrane helix</keyword>
<comment type="subcellular location">
    <subcellularLocation>
        <location evidence="1">Endomembrane system</location>
        <topology evidence="1">Multi-pass membrane protein</topology>
    </subcellularLocation>
</comment>
<evidence type="ECO:0000256" key="8">
    <source>
        <dbReference type="SAM" id="Phobius"/>
    </source>
</evidence>
<feature type="transmembrane region" description="Helical" evidence="8">
    <location>
        <begin position="512"/>
        <end position="534"/>
    </location>
</feature>
<keyword evidence="3 8" id="KW-0812">Transmembrane</keyword>
<keyword evidence="5" id="KW-0406">Ion transport</keyword>
<feature type="transmembrane region" description="Helical" evidence="8">
    <location>
        <begin position="305"/>
        <end position="323"/>
    </location>
</feature>
<dbReference type="GO" id="GO:0015369">
    <property type="term" value="F:calcium:proton antiporter activity"/>
    <property type="evidence" value="ECO:0007669"/>
    <property type="project" value="TreeGrafter"/>
</dbReference>
<proteinExistence type="predicted"/>
<evidence type="ECO:0000256" key="6">
    <source>
        <dbReference type="ARBA" id="ARBA00023136"/>
    </source>
</evidence>
<keyword evidence="2" id="KW-0813">Transport</keyword>
<feature type="compositionally biased region" description="Polar residues" evidence="7">
    <location>
        <begin position="438"/>
        <end position="447"/>
    </location>
</feature>
<feature type="transmembrane region" description="Helical" evidence="8">
    <location>
        <begin position="654"/>
        <end position="671"/>
    </location>
</feature>
<dbReference type="InterPro" id="IPR004837">
    <property type="entry name" value="NaCa_Exmemb"/>
</dbReference>
<feature type="transmembrane region" description="Helical" evidence="8">
    <location>
        <begin position="160"/>
        <end position="180"/>
    </location>
</feature>
<dbReference type="HOGENOM" id="CLU_008721_4_2_1"/>
<protein>
    <submittedName>
        <fullName evidence="10">Putative calcium/proton exchanger</fullName>
    </submittedName>
</protein>
<feature type="transmembrane region" description="Helical" evidence="8">
    <location>
        <begin position="554"/>
        <end position="574"/>
    </location>
</feature>
<feature type="region of interest" description="Disordered" evidence="7">
    <location>
        <begin position="418"/>
        <end position="471"/>
    </location>
</feature>
<gene>
    <name evidence="10" type="ORF">V565_037720</name>
</gene>
<dbReference type="Pfam" id="PF01699">
    <property type="entry name" value="Na_Ca_ex"/>
    <property type="match status" value="1"/>
</dbReference>
<evidence type="ECO:0000256" key="2">
    <source>
        <dbReference type="ARBA" id="ARBA00022448"/>
    </source>
</evidence>
<feature type="domain" description="Sodium/calcium exchanger membrane region" evidence="9">
    <location>
        <begin position="512"/>
        <end position="668"/>
    </location>
</feature>
<reference evidence="10 11" key="1">
    <citation type="submission" date="2013-12" db="EMBL/GenBank/DDBJ databases">
        <authorList>
            <person name="Cubeta M."/>
            <person name="Pakala S."/>
            <person name="Fedorova N."/>
            <person name="Thomas E."/>
            <person name="Dean R."/>
            <person name="Jabaji S."/>
            <person name="Neate S."/>
            <person name="Toda T."/>
            <person name="Tavantzis S."/>
            <person name="Vilgalys R."/>
            <person name="Bharathan N."/>
            <person name="Pakala S."/>
            <person name="Losada L.S."/>
            <person name="Zafar N."/>
            <person name="Nierman W."/>
        </authorList>
    </citation>
    <scope>NUCLEOTIDE SEQUENCE [LARGE SCALE GENOMIC DNA]</scope>
    <source>
        <strain evidence="10 11">123E</strain>
    </source>
</reference>
<dbReference type="OrthoDB" id="1699231at2759"/>
<evidence type="ECO:0000256" key="7">
    <source>
        <dbReference type="SAM" id="MobiDB-lite"/>
    </source>
</evidence>
<dbReference type="PANTHER" id="PTHR31503">
    <property type="entry name" value="VACUOLAR CALCIUM ION TRANSPORTER"/>
    <property type="match status" value="1"/>
</dbReference>
<dbReference type="InterPro" id="IPR004713">
    <property type="entry name" value="CaH_exchang"/>
</dbReference>
<feature type="transmembrane region" description="Helical" evidence="8">
    <location>
        <begin position="622"/>
        <end position="642"/>
    </location>
</feature>
<dbReference type="PANTHER" id="PTHR31503:SF20">
    <property type="entry name" value="CA(2+)_H(+) EXCHANGER, PUTATIVE (EUROFUNG)-RELATED"/>
    <property type="match status" value="1"/>
</dbReference>
<dbReference type="GO" id="GO:0006874">
    <property type="term" value="P:intracellular calcium ion homeostasis"/>
    <property type="evidence" value="ECO:0007669"/>
    <property type="project" value="TreeGrafter"/>
</dbReference>
<evidence type="ECO:0000313" key="10">
    <source>
        <dbReference type="EMBL" id="KEP52930.1"/>
    </source>
</evidence>
<keyword evidence="6 8" id="KW-0472">Membrane</keyword>
<comment type="caution">
    <text evidence="10">The sequence shown here is derived from an EMBL/GenBank/DDBJ whole genome shotgun (WGS) entry which is preliminary data.</text>
</comment>
<feature type="transmembrane region" description="Helical" evidence="8">
    <location>
        <begin position="200"/>
        <end position="221"/>
    </location>
</feature>
<feature type="transmembrane region" description="Helical" evidence="8">
    <location>
        <begin position="233"/>
        <end position="255"/>
    </location>
</feature>
<feature type="region of interest" description="Disordered" evidence="7">
    <location>
        <begin position="102"/>
        <end position="132"/>
    </location>
</feature>
<dbReference type="GO" id="GO:0012505">
    <property type="term" value="C:endomembrane system"/>
    <property type="evidence" value="ECO:0007669"/>
    <property type="project" value="UniProtKB-SubCell"/>
</dbReference>
<dbReference type="AlphaFoldDB" id="A0A074S5Q6"/>
<feature type="region of interest" description="Disordered" evidence="7">
    <location>
        <begin position="1"/>
        <end position="57"/>
    </location>
</feature>
<organism evidence="10 11">
    <name type="scientific">Rhizoctonia solani 123E</name>
    <dbReference type="NCBI Taxonomy" id="1423351"/>
    <lineage>
        <taxon>Eukaryota</taxon>
        <taxon>Fungi</taxon>
        <taxon>Dikarya</taxon>
        <taxon>Basidiomycota</taxon>
        <taxon>Agaricomycotina</taxon>
        <taxon>Agaricomycetes</taxon>
        <taxon>Cantharellales</taxon>
        <taxon>Ceratobasidiaceae</taxon>
        <taxon>Rhizoctonia</taxon>
    </lineage>
</organism>
<evidence type="ECO:0000256" key="4">
    <source>
        <dbReference type="ARBA" id="ARBA00022989"/>
    </source>
</evidence>
<feature type="transmembrane region" description="Helical" evidence="8">
    <location>
        <begin position="261"/>
        <end position="284"/>
    </location>
</feature>